<accession>A0A918UWD8</accession>
<keyword evidence="1" id="KW-0732">Signal</keyword>
<reference evidence="2" key="2">
    <citation type="submission" date="2020-09" db="EMBL/GenBank/DDBJ databases">
        <authorList>
            <person name="Sun Q."/>
            <person name="Kim S."/>
        </authorList>
    </citation>
    <scope>NUCLEOTIDE SEQUENCE</scope>
    <source>
        <strain evidence="2">KCTC 12368</strain>
    </source>
</reference>
<evidence type="ECO:0000313" key="2">
    <source>
        <dbReference type="EMBL" id="GGZ38710.1"/>
    </source>
</evidence>
<dbReference type="RefSeq" id="WP_018473576.1">
    <property type="nucleotide sequence ID" value="NZ_BMWX01000008.1"/>
</dbReference>
<comment type="caution">
    <text evidence="2">The sequence shown here is derived from an EMBL/GenBank/DDBJ whole genome shotgun (WGS) entry which is preliminary data.</text>
</comment>
<proteinExistence type="predicted"/>
<evidence type="ECO:0008006" key="4">
    <source>
        <dbReference type="Google" id="ProtNLM"/>
    </source>
</evidence>
<organism evidence="2 3">
    <name type="scientific">Echinicola pacifica</name>
    <dbReference type="NCBI Taxonomy" id="346377"/>
    <lineage>
        <taxon>Bacteria</taxon>
        <taxon>Pseudomonadati</taxon>
        <taxon>Bacteroidota</taxon>
        <taxon>Cytophagia</taxon>
        <taxon>Cytophagales</taxon>
        <taxon>Cyclobacteriaceae</taxon>
        <taxon>Echinicola</taxon>
    </lineage>
</organism>
<feature type="chain" id="PRO_5037173310" description="Porin" evidence="1">
    <location>
        <begin position="21"/>
        <end position="443"/>
    </location>
</feature>
<gene>
    <name evidence="2" type="ORF">GCM10007049_34840</name>
</gene>
<dbReference type="AlphaFoldDB" id="A0A918UWD8"/>
<reference evidence="2" key="1">
    <citation type="journal article" date="2014" name="Int. J. Syst. Evol. Microbiol.">
        <title>Complete genome sequence of Corynebacterium casei LMG S-19264T (=DSM 44701T), isolated from a smear-ripened cheese.</title>
        <authorList>
            <consortium name="US DOE Joint Genome Institute (JGI-PGF)"/>
            <person name="Walter F."/>
            <person name="Albersmeier A."/>
            <person name="Kalinowski J."/>
            <person name="Ruckert C."/>
        </authorList>
    </citation>
    <scope>NUCLEOTIDE SEQUENCE</scope>
    <source>
        <strain evidence="2">KCTC 12368</strain>
    </source>
</reference>
<evidence type="ECO:0000256" key="1">
    <source>
        <dbReference type="SAM" id="SignalP"/>
    </source>
</evidence>
<name>A0A918UWD8_9BACT</name>
<dbReference type="EMBL" id="BMWX01000008">
    <property type="protein sequence ID" value="GGZ38710.1"/>
    <property type="molecule type" value="Genomic_DNA"/>
</dbReference>
<sequence length="443" mass="49273">MKKFIICAAMSGLFFANVDAQETESSKFPKELKFKLNEDGSQYIKANFLNQIWLRYTAANPGSEVFGTADEHLLDVGLRRTRIVLYGQLTDRVFFYTQFGQNNLSYRSPRKQGLFFHDALAEYAVVKEKISLGAGLTGWNGVSRYSSPSVGSILGLDAPLYQQTTNDINDQFVRKFSVYAKGQLGQLDYRLAVSKPMSTELSTAQSNQLGDNSLFAAEPGYAQVHGYFKYMFWDKESNTTPYQAGSYLGQKRVMNIGAGFLSQKDAMWHYADNQTDTLRSNLTILSVDFFMDQPISASKGNAITAYAAYSYSDYGKNYIRNIGAMNPATGVNENGTFNGPGNAFPTIGTGNTVFAQLGYLFGREVLGKSGTLQAYFSTQYSDFDRLEDAMLMYDGGLNWLIDGNRVKLTMGYQSRPIFDYSNSGALESTSRKGMAVMQFQVAI</sequence>
<feature type="signal peptide" evidence="1">
    <location>
        <begin position="1"/>
        <end position="20"/>
    </location>
</feature>
<dbReference type="Proteomes" id="UP000619457">
    <property type="component" value="Unassembled WGS sequence"/>
</dbReference>
<protein>
    <recommendedName>
        <fullName evidence="4">Porin</fullName>
    </recommendedName>
</protein>
<evidence type="ECO:0000313" key="3">
    <source>
        <dbReference type="Proteomes" id="UP000619457"/>
    </source>
</evidence>
<keyword evidence="3" id="KW-1185">Reference proteome</keyword>